<dbReference type="SUPFAM" id="SSF53448">
    <property type="entry name" value="Nucleotide-diphospho-sugar transferases"/>
    <property type="match status" value="1"/>
</dbReference>
<dbReference type="RefSeq" id="WP_347286329.1">
    <property type="nucleotide sequence ID" value="NZ_JAUZQE010000003.1"/>
</dbReference>
<comment type="caution">
    <text evidence="5">The sequence shown here is derived from an EMBL/GenBank/DDBJ whole genome shotgun (WGS) entry which is preliminary data.</text>
</comment>
<sequence>MTPFERGTVVVITHNRRAQLMQTLRALGRSAPGWPVIVVDNGSSDGTSRAVSREFPAIMLIRSRRNIGAAARNIAVAYVHTPYVAFCDDTTVWEPGALQHAVAVLEEHPGIGVISPRVMQGDPPQLDPVCAAMALSPLEKGSLPGPQVLSFLAHACVMRTRAFYDVGGYWPPLFVGGEEALMALDMAEQGWSMVYLENVVVRRRLARARNPRSIERRRLRNAVWVAWMRLPAGMAWRETMQQLRTAAQRRQLKAVLAITMPGMMRVLKARHVVTARVSEMHARFVARATAGGATVAQQAARSSIA</sequence>
<protein>
    <submittedName>
        <fullName evidence="5">Glycosyltransferase</fullName>
        <ecNumber evidence="5">2.4.-.-</ecNumber>
    </submittedName>
</protein>
<organism evidence="5 6">
    <name type="scientific">Yanghanlia caeni</name>
    <dbReference type="NCBI Taxonomy" id="3064283"/>
    <lineage>
        <taxon>Bacteria</taxon>
        <taxon>Pseudomonadati</taxon>
        <taxon>Pseudomonadota</taxon>
        <taxon>Betaproteobacteria</taxon>
        <taxon>Burkholderiales</taxon>
        <taxon>Alcaligenaceae</taxon>
        <taxon>Yanghanlia</taxon>
    </lineage>
</organism>
<dbReference type="EC" id="2.4.-.-" evidence="5"/>
<gene>
    <name evidence="5" type="ORF">Q8947_02005</name>
</gene>
<evidence type="ECO:0000256" key="1">
    <source>
        <dbReference type="ARBA" id="ARBA00006739"/>
    </source>
</evidence>
<proteinExistence type="inferred from homology"/>
<feature type="domain" description="Glycosyltransferase 2-like" evidence="4">
    <location>
        <begin position="8"/>
        <end position="158"/>
    </location>
</feature>
<dbReference type="Proteomes" id="UP001232156">
    <property type="component" value="Unassembled WGS sequence"/>
</dbReference>
<dbReference type="PANTHER" id="PTHR43179:SF12">
    <property type="entry name" value="GALACTOFURANOSYLTRANSFERASE GLFT2"/>
    <property type="match status" value="1"/>
</dbReference>
<evidence type="ECO:0000256" key="2">
    <source>
        <dbReference type="ARBA" id="ARBA00022676"/>
    </source>
</evidence>
<dbReference type="Gene3D" id="3.90.550.10">
    <property type="entry name" value="Spore Coat Polysaccharide Biosynthesis Protein SpsA, Chain A"/>
    <property type="match status" value="1"/>
</dbReference>
<dbReference type="Pfam" id="PF00535">
    <property type="entry name" value="Glycos_transf_2"/>
    <property type="match status" value="1"/>
</dbReference>
<keyword evidence="3 5" id="KW-0808">Transferase</keyword>
<dbReference type="GO" id="GO:0016757">
    <property type="term" value="F:glycosyltransferase activity"/>
    <property type="evidence" value="ECO:0007669"/>
    <property type="project" value="UniProtKB-KW"/>
</dbReference>
<keyword evidence="2 5" id="KW-0328">Glycosyltransferase</keyword>
<evidence type="ECO:0000256" key="3">
    <source>
        <dbReference type="ARBA" id="ARBA00022679"/>
    </source>
</evidence>
<evidence type="ECO:0000313" key="6">
    <source>
        <dbReference type="Proteomes" id="UP001232156"/>
    </source>
</evidence>
<comment type="similarity">
    <text evidence="1">Belongs to the glycosyltransferase 2 family.</text>
</comment>
<keyword evidence="6" id="KW-1185">Reference proteome</keyword>
<dbReference type="InterPro" id="IPR001173">
    <property type="entry name" value="Glyco_trans_2-like"/>
</dbReference>
<dbReference type="EMBL" id="JAUZQE010000003">
    <property type="protein sequence ID" value="MDR4124756.1"/>
    <property type="molecule type" value="Genomic_DNA"/>
</dbReference>
<evidence type="ECO:0000313" key="5">
    <source>
        <dbReference type="EMBL" id="MDR4124756.1"/>
    </source>
</evidence>
<evidence type="ECO:0000259" key="4">
    <source>
        <dbReference type="Pfam" id="PF00535"/>
    </source>
</evidence>
<dbReference type="PANTHER" id="PTHR43179">
    <property type="entry name" value="RHAMNOSYLTRANSFERASE WBBL"/>
    <property type="match status" value="1"/>
</dbReference>
<dbReference type="InterPro" id="IPR029044">
    <property type="entry name" value="Nucleotide-diphossugar_trans"/>
</dbReference>
<accession>A0ABU1D2U7</accession>
<reference evidence="5 6" key="1">
    <citation type="submission" date="2023-08" db="EMBL/GenBank/DDBJ databases">
        <title>Alcaligenaceae gen. nov., a novel taxon isolated from the sludge of Yixing Pesticide Factory.</title>
        <authorList>
            <person name="Ruan L."/>
        </authorList>
    </citation>
    <scope>NUCLEOTIDE SEQUENCE [LARGE SCALE GENOMIC DNA]</scope>
    <source>
        <strain evidence="5 6">LG-2</strain>
    </source>
</reference>
<name>A0ABU1D2U7_9BURK</name>